<feature type="domain" description="SGNH hydrolase-type esterase" evidence="2">
    <location>
        <begin position="53"/>
        <end position="244"/>
    </location>
</feature>
<sequence>MKRVTLFFILAVFTLSSCNPSSAVETLVREFNIEEKKTPEEEFFPKDYQIVGFGDSLTEGLGDSKSKRGYVGRFEEKLVKEPEIKDVKIDNFAIRGHLSHQTLNIVNQKESRVAISRADLILLTTGGNDIMSVVRGNMFNLTLEPFVEANEVYKKNINAILKVIREENPTAPIMVIGLYNPFLQWFSNIQEVEQIMDLWNHTTSKMVSEYSGVHFVPIADLFQSGDMSLLYDDYFHPNNIGYQAIADRVYEEWSAHLD</sequence>
<reference evidence="3 4" key="1">
    <citation type="submission" date="2019-07" db="EMBL/GenBank/DDBJ databases">
        <title>Genome sequence of 2 isolates from Red Sea Mangroves.</title>
        <authorList>
            <person name="Sefrji F."/>
            <person name="Michoud G."/>
            <person name="Merlino G."/>
            <person name="Daffonchio D."/>
        </authorList>
    </citation>
    <scope>NUCLEOTIDE SEQUENCE [LARGE SCALE GENOMIC DNA]</scope>
    <source>
        <strain evidence="3 4">R1DC41</strain>
    </source>
</reference>
<feature type="signal peptide" evidence="1">
    <location>
        <begin position="1"/>
        <end position="23"/>
    </location>
</feature>
<dbReference type="InterPro" id="IPR013830">
    <property type="entry name" value="SGNH_hydro"/>
</dbReference>
<protein>
    <submittedName>
        <fullName evidence="3">SGNH/GDSL hydrolase family protein</fullName>
    </submittedName>
</protein>
<name>A0A7S8CEE7_9BACI</name>
<proteinExistence type="predicted"/>
<dbReference type="AlphaFoldDB" id="A0A7S8CEE7"/>
<dbReference type="CDD" id="cd04506">
    <property type="entry name" value="SGNH_hydrolase_YpmR_like"/>
    <property type="match status" value="1"/>
</dbReference>
<dbReference type="PANTHER" id="PTHR30383">
    <property type="entry name" value="THIOESTERASE 1/PROTEASE 1/LYSOPHOSPHOLIPASE L1"/>
    <property type="match status" value="1"/>
</dbReference>
<dbReference type="SUPFAM" id="SSF52266">
    <property type="entry name" value="SGNH hydrolase"/>
    <property type="match status" value="1"/>
</dbReference>
<dbReference type="PROSITE" id="PS51257">
    <property type="entry name" value="PROKAR_LIPOPROTEIN"/>
    <property type="match status" value="1"/>
</dbReference>
<dbReference type="Proteomes" id="UP000593626">
    <property type="component" value="Chromosome"/>
</dbReference>
<keyword evidence="1" id="KW-0732">Signal</keyword>
<organism evidence="3 4">
    <name type="scientific">Mangrovibacillus cuniculi</name>
    <dbReference type="NCBI Taxonomy" id="2593652"/>
    <lineage>
        <taxon>Bacteria</taxon>
        <taxon>Bacillati</taxon>
        <taxon>Bacillota</taxon>
        <taxon>Bacilli</taxon>
        <taxon>Bacillales</taxon>
        <taxon>Bacillaceae</taxon>
        <taxon>Mangrovibacillus</taxon>
    </lineage>
</organism>
<accession>A0A7S8CEE7</accession>
<keyword evidence="3" id="KW-0378">Hydrolase</keyword>
<dbReference type="GO" id="GO:0004622">
    <property type="term" value="F:phosphatidylcholine lysophospholipase activity"/>
    <property type="evidence" value="ECO:0007669"/>
    <property type="project" value="TreeGrafter"/>
</dbReference>
<gene>
    <name evidence="3" type="ORF">G8O30_06405</name>
</gene>
<evidence type="ECO:0000313" key="4">
    <source>
        <dbReference type="Proteomes" id="UP000593626"/>
    </source>
</evidence>
<evidence type="ECO:0000259" key="2">
    <source>
        <dbReference type="Pfam" id="PF13472"/>
    </source>
</evidence>
<dbReference type="EMBL" id="CP049742">
    <property type="protein sequence ID" value="QPC48386.1"/>
    <property type="molecule type" value="Genomic_DNA"/>
</dbReference>
<evidence type="ECO:0000256" key="1">
    <source>
        <dbReference type="SAM" id="SignalP"/>
    </source>
</evidence>
<dbReference type="Gene3D" id="3.40.50.1110">
    <property type="entry name" value="SGNH hydrolase"/>
    <property type="match status" value="1"/>
</dbReference>
<dbReference type="RefSeq" id="WP_239674147.1">
    <property type="nucleotide sequence ID" value="NZ_CP049742.1"/>
</dbReference>
<dbReference type="Pfam" id="PF13472">
    <property type="entry name" value="Lipase_GDSL_2"/>
    <property type="match status" value="1"/>
</dbReference>
<feature type="chain" id="PRO_5032357844" evidence="1">
    <location>
        <begin position="24"/>
        <end position="258"/>
    </location>
</feature>
<keyword evidence="4" id="KW-1185">Reference proteome</keyword>
<evidence type="ECO:0000313" key="3">
    <source>
        <dbReference type="EMBL" id="QPC48386.1"/>
    </source>
</evidence>
<dbReference type="InterPro" id="IPR051532">
    <property type="entry name" value="Ester_Hydrolysis_Enzymes"/>
</dbReference>
<dbReference type="PANTHER" id="PTHR30383:SF27">
    <property type="entry name" value="SPORE GERMINATION LIPASE LIPC"/>
    <property type="match status" value="1"/>
</dbReference>
<dbReference type="InterPro" id="IPR036514">
    <property type="entry name" value="SGNH_hydro_sf"/>
</dbReference>
<dbReference type="KEGG" id="mcui:G8O30_06405"/>